<reference evidence="9 10" key="1">
    <citation type="journal article" date="2015" name="Genome Announc.">
        <title>Expanding the biotechnology potential of lactobacilli through comparative genomics of 213 strains and associated genera.</title>
        <authorList>
            <person name="Sun Z."/>
            <person name="Harris H.M."/>
            <person name="McCann A."/>
            <person name="Guo C."/>
            <person name="Argimon S."/>
            <person name="Zhang W."/>
            <person name="Yang X."/>
            <person name="Jeffery I.B."/>
            <person name="Cooney J.C."/>
            <person name="Kagawa T.F."/>
            <person name="Liu W."/>
            <person name="Song Y."/>
            <person name="Salvetti E."/>
            <person name="Wrobel A."/>
            <person name="Rasinkangas P."/>
            <person name="Parkhill J."/>
            <person name="Rea M.C."/>
            <person name="O'Sullivan O."/>
            <person name="Ritari J."/>
            <person name="Douillard F.P."/>
            <person name="Paul Ross R."/>
            <person name="Yang R."/>
            <person name="Briner A.E."/>
            <person name="Felis G.E."/>
            <person name="de Vos W.M."/>
            <person name="Barrangou R."/>
            <person name="Klaenhammer T.R."/>
            <person name="Caufield P.W."/>
            <person name="Cui Y."/>
            <person name="Zhang H."/>
            <person name="O'Toole P.W."/>
        </authorList>
    </citation>
    <scope>NUCLEOTIDE SEQUENCE [LARGE SCALE GENOMIC DNA]</scope>
    <source>
        <strain evidence="9 10">DSM 19519</strain>
    </source>
</reference>
<feature type="transmembrane region" description="Helical" evidence="7">
    <location>
        <begin position="125"/>
        <end position="144"/>
    </location>
</feature>
<comment type="subcellular location">
    <subcellularLocation>
        <location evidence="1">Cell membrane</location>
        <topology evidence="1">Multi-pass membrane protein</topology>
    </subcellularLocation>
</comment>
<accession>A0A0R1MTF4</accession>
<dbReference type="PATRIC" id="fig|1423759.3.peg.313"/>
<protein>
    <recommendedName>
        <fullName evidence="8">Threonine/serine exporter-like N-terminal domain-containing protein</fullName>
    </recommendedName>
</protein>
<dbReference type="STRING" id="1423759.FC92_GL000295"/>
<evidence type="ECO:0000313" key="9">
    <source>
        <dbReference type="EMBL" id="KRL06952.1"/>
    </source>
</evidence>
<evidence type="ECO:0000256" key="5">
    <source>
        <dbReference type="ARBA" id="ARBA00023136"/>
    </source>
</evidence>
<evidence type="ECO:0000256" key="7">
    <source>
        <dbReference type="SAM" id="Phobius"/>
    </source>
</evidence>
<feature type="transmembrane region" description="Helical" evidence="7">
    <location>
        <begin position="234"/>
        <end position="255"/>
    </location>
</feature>
<evidence type="ECO:0000256" key="6">
    <source>
        <dbReference type="ARBA" id="ARBA00034125"/>
    </source>
</evidence>
<keyword evidence="10" id="KW-1185">Reference proteome</keyword>
<name>A0A0R1MTF4_9LACO</name>
<keyword evidence="5 7" id="KW-0472">Membrane</keyword>
<sequence length="258" mass="28524">MDNFSKKVVRFMTKNDLIIETILMAGKIMIENGADMARVDDTLTRIARNAGINNPKIFETTTGILMSIPEQSSAQVEPIQKRTIDLEKVSLVNENSRAFQDGQISLEEFRNNLVKLNISTPFFSFWLQLIAAVVVSVTLMIMYGGVWQDIIATAFAGGLGYSCYYLINNRLKIRFVSEFLASFLIGVIAVFFVRLQWGTQIGMITIGGVMPLVPGVPITNAVRDVFAGHFLSGMARAMEALLSACAIGMGIAFVFRFL</sequence>
<dbReference type="Proteomes" id="UP000051448">
    <property type="component" value="Unassembled WGS sequence"/>
</dbReference>
<keyword evidence="4 7" id="KW-1133">Transmembrane helix</keyword>
<dbReference type="PANTHER" id="PTHR34390:SF2">
    <property type="entry name" value="SUCCINATE TRANSPORTER SUBUNIT YJJP-RELATED"/>
    <property type="match status" value="1"/>
</dbReference>
<gene>
    <name evidence="9" type="ORF">FC92_GL000295</name>
</gene>
<evidence type="ECO:0000256" key="1">
    <source>
        <dbReference type="ARBA" id="ARBA00004651"/>
    </source>
</evidence>
<dbReference type="Pfam" id="PF06738">
    <property type="entry name" value="ThrE"/>
    <property type="match status" value="1"/>
</dbReference>
<keyword evidence="3 7" id="KW-0812">Transmembrane</keyword>
<dbReference type="GO" id="GO:0015744">
    <property type="term" value="P:succinate transport"/>
    <property type="evidence" value="ECO:0007669"/>
    <property type="project" value="TreeGrafter"/>
</dbReference>
<dbReference type="AlphaFoldDB" id="A0A0R1MTF4"/>
<dbReference type="InterPro" id="IPR010619">
    <property type="entry name" value="ThrE-like_N"/>
</dbReference>
<dbReference type="EMBL" id="AZDX01000012">
    <property type="protein sequence ID" value="KRL06952.1"/>
    <property type="molecule type" value="Genomic_DNA"/>
</dbReference>
<feature type="transmembrane region" description="Helical" evidence="7">
    <location>
        <begin position="179"/>
        <end position="197"/>
    </location>
</feature>
<feature type="transmembrane region" description="Helical" evidence="7">
    <location>
        <begin position="150"/>
        <end position="167"/>
    </location>
</feature>
<dbReference type="InterPro" id="IPR050539">
    <property type="entry name" value="ThrE_Dicarb/AminoAcid_Exp"/>
</dbReference>
<proteinExistence type="inferred from homology"/>
<dbReference type="PANTHER" id="PTHR34390">
    <property type="entry name" value="UPF0442 PROTEIN YJJB-RELATED"/>
    <property type="match status" value="1"/>
</dbReference>
<evidence type="ECO:0000313" key="10">
    <source>
        <dbReference type="Proteomes" id="UP000051448"/>
    </source>
</evidence>
<dbReference type="GO" id="GO:0022857">
    <property type="term" value="F:transmembrane transporter activity"/>
    <property type="evidence" value="ECO:0007669"/>
    <property type="project" value="InterPro"/>
</dbReference>
<evidence type="ECO:0000256" key="2">
    <source>
        <dbReference type="ARBA" id="ARBA00022475"/>
    </source>
</evidence>
<dbReference type="GO" id="GO:0005886">
    <property type="term" value="C:plasma membrane"/>
    <property type="evidence" value="ECO:0007669"/>
    <property type="project" value="UniProtKB-SubCell"/>
</dbReference>
<comment type="similarity">
    <text evidence="6">Belongs to the ThrE exporter (TC 2.A.79) family.</text>
</comment>
<evidence type="ECO:0000259" key="8">
    <source>
        <dbReference type="Pfam" id="PF06738"/>
    </source>
</evidence>
<feature type="domain" description="Threonine/serine exporter-like N-terminal" evidence="8">
    <location>
        <begin position="21"/>
        <end position="257"/>
    </location>
</feature>
<comment type="caution">
    <text evidence="9">The sequence shown here is derived from an EMBL/GenBank/DDBJ whole genome shotgun (WGS) entry which is preliminary data.</text>
</comment>
<evidence type="ECO:0000256" key="4">
    <source>
        <dbReference type="ARBA" id="ARBA00022989"/>
    </source>
</evidence>
<keyword evidence="2" id="KW-1003">Cell membrane</keyword>
<organism evidence="9 10">
    <name type="scientific">Liquorilactobacillus hordei DSM 19519</name>
    <dbReference type="NCBI Taxonomy" id="1423759"/>
    <lineage>
        <taxon>Bacteria</taxon>
        <taxon>Bacillati</taxon>
        <taxon>Bacillota</taxon>
        <taxon>Bacilli</taxon>
        <taxon>Lactobacillales</taxon>
        <taxon>Lactobacillaceae</taxon>
        <taxon>Liquorilactobacillus</taxon>
    </lineage>
</organism>
<evidence type="ECO:0000256" key="3">
    <source>
        <dbReference type="ARBA" id="ARBA00022692"/>
    </source>
</evidence>